<dbReference type="AlphaFoldDB" id="A0A9D4DN40"/>
<keyword evidence="2" id="KW-1185">Reference proteome</keyword>
<comment type="caution">
    <text evidence="1">The sequence shown here is derived from an EMBL/GenBank/DDBJ whole genome shotgun (WGS) entry which is preliminary data.</text>
</comment>
<evidence type="ECO:0000313" key="2">
    <source>
        <dbReference type="Proteomes" id="UP000828390"/>
    </source>
</evidence>
<proteinExistence type="predicted"/>
<organism evidence="1 2">
    <name type="scientific">Dreissena polymorpha</name>
    <name type="common">Zebra mussel</name>
    <name type="synonym">Mytilus polymorpha</name>
    <dbReference type="NCBI Taxonomy" id="45954"/>
    <lineage>
        <taxon>Eukaryota</taxon>
        <taxon>Metazoa</taxon>
        <taxon>Spiralia</taxon>
        <taxon>Lophotrochozoa</taxon>
        <taxon>Mollusca</taxon>
        <taxon>Bivalvia</taxon>
        <taxon>Autobranchia</taxon>
        <taxon>Heteroconchia</taxon>
        <taxon>Euheterodonta</taxon>
        <taxon>Imparidentia</taxon>
        <taxon>Neoheterodontei</taxon>
        <taxon>Myida</taxon>
        <taxon>Dreissenoidea</taxon>
        <taxon>Dreissenidae</taxon>
        <taxon>Dreissena</taxon>
    </lineage>
</organism>
<name>A0A9D4DN40_DREPO</name>
<reference evidence="1" key="2">
    <citation type="submission" date="2020-11" db="EMBL/GenBank/DDBJ databases">
        <authorList>
            <person name="McCartney M.A."/>
            <person name="Auch B."/>
            <person name="Kono T."/>
            <person name="Mallez S."/>
            <person name="Becker A."/>
            <person name="Gohl D.M."/>
            <person name="Silverstein K.A.T."/>
            <person name="Koren S."/>
            <person name="Bechman K.B."/>
            <person name="Herman A."/>
            <person name="Abrahante J.E."/>
            <person name="Garbe J."/>
        </authorList>
    </citation>
    <scope>NUCLEOTIDE SEQUENCE</scope>
    <source>
        <strain evidence="1">Duluth1</strain>
        <tissue evidence="1">Whole animal</tissue>
    </source>
</reference>
<dbReference type="EMBL" id="JAIWYP010000010">
    <property type="protein sequence ID" value="KAH3751726.1"/>
    <property type="molecule type" value="Genomic_DNA"/>
</dbReference>
<sequence length="79" mass="8898">MILSEITASLDVERKTTQSMQTRPSLFHFVNEGESAPSINRSTNIGILASAIDWELMVNLKKQRDSQQTSQKPLYVLTC</sequence>
<evidence type="ECO:0000313" key="1">
    <source>
        <dbReference type="EMBL" id="KAH3751726.1"/>
    </source>
</evidence>
<accession>A0A9D4DN40</accession>
<reference evidence="1" key="1">
    <citation type="journal article" date="2019" name="bioRxiv">
        <title>The Genome of the Zebra Mussel, Dreissena polymorpha: A Resource for Invasive Species Research.</title>
        <authorList>
            <person name="McCartney M.A."/>
            <person name="Auch B."/>
            <person name="Kono T."/>
            <person name="Mallez S."/>
            <person name="Zhang Y."/>
            <person name="Obille A."/>
            <person name="Becker A."/>
            <person name="Abrahante J.E."/>
            <person name="Garbe J."/>
            <person name="Badalamenti J.P."/>
            <person name="Herman A."/>
            <person name="Mangelson H."/>
            <person name="Liachko I."/>
            <person name="Sullivan S."/>
            <person name="Sone E.D."/>
            <person name="Koren S."/>
            <person name="Silverstein K.A.T."/>
            <person name="Beckman K.B."/>
            <person name="Gohl D.M."/>
        </authorList>
    </citation>
    <scope>NUCLEOTIDE SEQUENCE</scope>
    <source>
        <strain evidence="1">Duluth1</strain>
        <tissue evidence="1">Whole animal</tissue>
    </source>
</reference>
<dbReference type="Proteomes" id="UP000828390">
    <property type="component" value="Unassembled WGS sequence"/>
</dbReference>
<protein>
    <submittedName>
        <fullName evidence="1">Uncharacterized protein</fullName>
    </submittedName>
</protein>
<gene>
    <name evidence="1" type="ORF">DPMN_186295</name>
</gene>